<dbReference type="STRING" id="857967.G0R008"/>
<proteinExistence type="predicted"/>
<dbReference type="SUPFAM" id="SSF54427">
    <property type="entry name" value="NTF2-like"/>
    <property type="match status" value="1"/>
</dbReference>
<dbReference type="OrthoDB" id="290974at2759"/>
<feature type="domain" description="Tim44-like" evidence="2">
    <location>
        <begin position="372"/>
        <end position="521"/>
    </location>
</feature>
<dbReference type="Gene3D" id="3.10.450.240">
    <property type="match status" value="1"/>
</dbReference>
<dbReference type="InterPro" id="IPR007379">
    <property type="entry name" value="Tim44-like_dom"/>
</dbReference>
<accession>G0R008</accession>
<dbReference type="EMBL" id="GL984174">
    <property type="protein sequence ID" value="EGR29191.1"/>
    <property type="molecule type" value="Genomic_DNA"/>
</dbReference>
<protein>
    <recommendedName>
        <fullName evidence="2">Tim44-like domain-containing protein</fullName>
    </recommendedName>
</protein>
<dbReference type="InterPro" id="IPR032710">
    <property type="entry name" value="NTF2-like_dom_sf"/>
</dbReference>
<evidence type="ECO:0000313" key="3">
    <source>
        <dbReference type="EMBL" id="EGR29191.1"/>
    </source>
</evidence>
<name>G0R008_ICHMU</name>
<dbReference type="Proteomes" id="UP000008983">
    <property type="component" value="Unassembled WGS sequence"/>
</dbReference>
<feature type="region of interest" description="Disordered" evidence="1">
    <location>
        <begin position="1"/>
        <end position="36"/>
    </location>
</feature>
<evidence type="ECO:0000259" key="2">
    <source>
        <dbReference type="Pfam" id="PF04280"/>
    </source>
</evidence>
<dbReference type="InParanoid" id="G0R008"/>
<reference evidence="3 4" key="1">
    <citation type="submission" date="2011-07" db="EMBL/GenBank/DDBJ databases">
        <authorList>
            <person name="Coyne R."/>
            <person name="Brami D."/>
            <person name="Johnson J."/>
            <person name="Hostetler J."/>
            <person name="Hannick L."/>
            <person name="Clark T."/>
            <person name="Cassidy-Hanley D."/>
            <person name="Inman J."/>
        </authorList>
    </citation>
    <scope>NUCLEOTIDE SEQUENCE [LARGE SCALE GENOMIC DNA]</scope>
    <source>
        <strain evidence="3 4">G5</strain>
    </source>
</reference>
<dbReference type="Pfam" id="PF04280">
    <property type="entry name" value="Tim44"/>
    <property type="match status" value="1"/>
</dbReference>
<organism evidence="3 4">
    <name type="scientific">Ichthyophthirius multifiliis</name>
    <name type="common">White spot disease agent</name>
    <name type="synonym">Ich</name>
    <dbReference type="NCBI Taxonomy" id="5932"/>
    <lineage>
        <taxon>Eukaryota</taxon>
        <taxon>Sar</taxon>
        <taxon>Alveolata</taxon>
        <taxon>Ciliophora</taxon>
        <taxon>Intramacronucleata</taxon>
        <taxon>Oligohymenophorea</taxon>
        <taxon>Hymenostomatida</taxon>
        <taxon>Ophryoglenina</taxon>
        <taxon>Ichthyophthirius</taxon>
    </lineage>
</organism>
<feature type="compositionally biased region" description="Basic and acidic residues" evidence="1">
    <location>
        <begin position="1"/>
        <end position="20"/>
    </location>
</feature>
<dbReference type="AlphaFoldDB" id="G0R008"/>
<dbReference type="GeneID" id="14905293"/>
<sequence length="530" mass="64064">MDKMRKQDEEVEKRFEQEMNKDDDDDVQKKKDEETDGEEIDDVDVCIYLNYNYQTPTDKMLAKLYTIKCKLFNRKQFRYKYYEMYQTIHNYQLDMEGRSQNLPILYNRAEEYIEKELEYFEYMTVWELKEHFINEELKEKINYKRIPFLQDDKQMKFDIEQMKSLYKLNYEDLPATIQTDSPYYHDDQPDYYRDLFTEAFRKYSNIVSLGKHRHQAEFKYLKPCTKMFDKFALRHDSICEKREWDEIIGEERLFSRPPYFTKSQKEYFYPYELSWFWDWDDWKKEFNYNLQKKITPIYNLFGLRMKPGQSKKWVILDLGIFEQSVAQEESLKRQVKEVKQTYDESVKTSFKSVISNINFLKENTSKDDNIQKSIEIIRKFDPEFTVNDIDTSIISVFTRAYEAHLGNDFIVIDKTCTGEASGYFKSVQNVWAQQKIKPKYTKIWDITKSNIEKCEISQMGQPTFYVTIHCQNHHCYVDQQKKNIIKEGSLDGVMRNGYKVIAMFDANATEPEYYWKLISIQPIEKTLLLA</sequence>
<gene>
    <name evidence="3" type="ORF">IMG5_161070</name>
</gene>
<evidence type="ECO:0000313" key="4">
    <source>
        <dbReference type="Proteomes" id="UP000008983"/>
    </source>
</evidence>
<dbReference type="RefSeq" id="XP_004030427.1">
    <property type="nucleotide sequence ID" value="XM_004030379.1"/>
</dbReference>
<evidence type="ECO:0000256" key="1">
    <source>
        <dbReference type="SAM" id="MobiDB-lite"/>
    </source>
</evidence>
<dbReference type="eggNOG" id="ENOG502R2M8">
    <property type="taxonomic scope" value="Eukaryota"/>
</dbReference>
<keyword evidence="4" id="KW-1185">Reference proteome</keyword>